<reference evidence="1" key="1">
    <citation type="submission" date="2018-05" db="EMBL/GenBank/DDBJ databases">
        <authorList>
            <person name="Lanie J.A."/>
            <person name="Ng W.-L."/>
            <person name="Kazmierczak K.M."/>
            <person name="Andrzejewski T.M."/>
            <person name="Davidsen T.M."/>
            <person name="Wayne K.J."/>
            <person name="Tettelin H."/>
            <person name="Glass J.I."/>
            <person name="Rusch D."/>
            <person name="Podicherti R."/>
            <person name="Tsui H.-C.T."/>
            <person name="Winkler M.E."/>
        </authorList>
    </citation>
    <scope>NUCLEOTIDE SEQUENCE</scope>
</reference>
<dbReference type="AlphaFoldDB" id="A0A381WL01"/>
<sequence>MASILIVCGVLGVSAGVYAVYEAVKAKRNQNRTSAYADKVNEYTIKRGYPLSNNYNDLEKRLENGEPLRERRNPMNNPVYRNIKEFNDKLAYENQSDYQEV</sequence>
<organism evidence="1">
    <name type="scientific">marine metagenome</name>
    <dbReference type="NCBI Taxonomy" id="408172"/>
    <lineage>
        <taxon>unclassified sequences</taxon>
        <taxon>metagenomes</taxon>
        <taxon>ecological metagenomes</taxon>
    </lineage>
</organism>
<evidence type="ECO:0000313" key="1">
    <source>
        <dbReference type="EMBL" id="SVA53180.1"/>
    </source>
</evidence>
<protein>
    <submittedName>
        <fullName evidence="1">Uncharacterized protein</fullName>
    </submittedName>
</protein>
<gene>
    <name evidence="1" type="ORF">METZ01_LOCUS106034</name>
</gene>
<name>A0A381WL01_9ZZZZ</name>
<accession>A0A381WL01</accession>
<proteinExistence type="predicted"/>
<dbReference type="EMBL" id="UINC01012138">
    <property type="protein sequence ID" value="SVA53180.1"/>
    <property type="molecule type" value="Genomic_DNA"/>
</dbReference>